<dbReference type="GO" id="GO:0015074">
    <property type="term" value="P:DNA integration"/>
    <property type="evidence" value="ECO:0007669"/>
    <property type="project" value="InterPro"/>
</dbReference>
<dbReference type="AlphaFoldDB" id="A0A1G9PGB1"/>
<sequence>MNDIKDRPHIEITEEKTCKTKKQMINGQLKKDLDKYISGKDDEEYLYKCRQSDNQPNTRMQAYRILRKAADKLEIEKIGTHSLRKTFGYHHYKEQKDVAMLQKLFNHGSPGFTHRHKNNEDIDVAELKAIFNILIHYDSRIHRVFFKF</sequence>
<dbReference type="GO" id="GO:0006310">
    <property type="term" value="P:DNA recombination"/>
    <property type="evidence" value="ECO:0007669"/>
    <property type="project" value="UniProtKB-KW"/>
</dbReference>
<organism evidence="3 4">
    <name type="scientific">Halarsenatibacter silvermanii</name>
    <dbReference type="NCBI Taxonomy" id="321763"/>
    <lineage>
        <taxon>Bacteria</taxon>
        <taxon>Bacillati</taxon>
        <taxon>Bacillota</taxon>
        <taxon>Clostridia</taxon>
        <taxon>Halanaerobiales</taxon>
        <taxon>Halarsenatibacteraceae</taxon>
        <taxon>Halarsenatibacter</taxon>
    </lineage>
</organism>
<evidence type="ECO:0000313" key="3">
    <source>
        <dbReference type="EMBL" id="SDL97541.1"/>
    </source>
</evidence>
<evidence type="ECO:0000313" key="4">
    <source>
        <dbReference type="Proteomes" id="UP000199476"/>
    </source>
</evidence>
<evidence type="ECO:0000256" key="1">
    <source>
        <dbReference type="ARBA" id="ARBA00023172"/>
    </source>
</evidence>
<dbReference type="SUPFAM" id="SSF56349">
    <property type="entry name" value="DNA breaking-rejoining enzymes"/>
    <property type="match status" value="1"/>
</dbReference>
<name>A0A1G9PGB1_9FIRM</name>
<dbReference type="EMBL" id="FNGO01000013">
    <property type="protein sequence ID" value="SDL97541.1"/>
    <property type="molecule type" value="Genomic_DNA"/>
</dbReference>
<dbReference type="InterPro" id="IPR011010">
    <property type="entry name" value="DNA_brk_join_enz"/>
</dbReference>
<keyword evidence="1" id="KW-0233">DNA recombination</keyword>
<feature type="domain" description="Tyr recombinase" evidence="2">
    <location>
        <begin position="1"/>
        <end position="132"/>
    </location>
</feature>
<protein>
    <submittedName>
        <fullName evidence="3">Phage integrase family protein</fullName>
    </submittedName>
</protein>
<dbReference type="InterPro" id="IPR002104">
    <property type="entry name" value="Integrase_catalytic"/>
</dbReference>
<accession>A0A1G9PGB1</accession>
<dbReference type="GO" id="GO:0003677">
    <property type="term" value="F:DNA binding"/>
    <property type="evidence" value="ECO:0007669"/>
    <property type="project" value="InterPro"/>
</dbReference>
<dbReference type="Pfam" id="PF00589">
    <property type="entry name" value="Phage_integrase"/>
    <property type="match status" value="1"/>
</dbReference>
<evidence type="ECO:0000259" key="2">
    <source>
        <dbReference type="PROSITE" id="PS51898"/>
    </source>
</evidence>
<dbReference type="Gene3D" id="1.10.443.10">
    <property type="entry name" value="Intergrase catalytic core"/>
    <property type="match status" value="1"/>
</dbReference>
<keyword evidence="4" id="KW-1185">Reference proteome</keyword>
<dbReference type="STRING" id="321763.SAMN04488692_1134"/>
<dbReference type="InterPro" id="IPR013762">
    <property type="entry name" value="Integrase-like_cat_sf"/>
</dbReference>
<proteinExistence type="predicted"/>
<reference evidence="3 4" key="1">
    <citation type="submission" date="2016-10" db="EMBL/GenBank/DDBJ databases">
        <authorList>
            <person name="de Groot N.N."/>
        </authorList>
    </citation>
    <scope>NUCLEOTIDE SEQUENCE [LARGE SCALE GENOMIC DNA]</scope>
    <source>
        <strain evidence="3 4">SLAS-1</strain>
    </source>
</reference>
<dbReference type="PROSITE" id="PS51898">
    <property type="entry name" value="TYR_RECOMBINASE"/>
    <property type="match status" value="1"/>
</dbReference>
<dbReference type="Proteomes" id="UP000199476">
    <property type="component" value="Unassembled WGS sequence"/>
</dbReference>
<gene>
    <name evidence="3" type="ORF">SAMN04488692_1134</name>
</gene>